<feature type="region of interest" description="Disordered" evidence="1">
    <location>
        <begin position="117"/>
        <end position="175"/>
    </location>
</feature>
<dbReference type="STRING" id="3827.A0A3Q7XS01"/>
<dbReference type="Proteomes" id="UP000087171">
    <property type="component" value="Chromosome Ca5"/>
</dbReference>
<keyword evidence="2" id="KW-1185">Reference proteome</keyword>
<evidence type="ECO:0000256" key="1">
    <source>
        <dbReference type="SAM" id="MobiDB-lite"/>
    </source>
</evidence>
<dbReference type="InterPro" id="IPR052579">
    <property type="entry name" value="Zinc_finger_SWIM"/>
</dbReference>
<organism evidence="2 3">
    <name type="scientific">Cicer arietinum</name>
    <name type="common">Chickpea</name>
    <name type="synonym">Garbanzo</name>
    <dbReference type="NCBI Taxonomy" id="3827"/>
    <lineage>
        <taxon>Eukaryota</taxon>
        <taxon>Viridiplantae</taxon>
        <taxon>Streptophyta</taxon>
        <taxon>Embryophyta</taxon>
        <taxon>Tracheophyta</taxon>
        <taxon>Spermatophyta</taxon>
        <taxon>Magnoliopsida</taxon>
        <taxon>eudicotyledons</taxon>
        <taxon>Gunneridae</taxon>
        <taxon>Pentapetalae</taxon>
        <taxon>rosids</taxon>
        <taxon>fabids</taxon>
        <taxon>Fabales</taxon>
        <taxon>Fabaceae</taxon>
        <taxon>Papilionoideae</taxon>
        <taxon>50 kb inversion clade</taxon>
        <taxon>NPAAA clade</taxon>
        <taxon>Hologalegina</taxon>
        <taxon>IRL clade</taxon>
        <taxon>Cicereae</taxon>
        <taxon>Cicer</taxon>
    </lineage>
</organism>
<evidence type="ECO:0000313" key="2">
    <source>
        <dbReference type="Proteomes" id="UP000087171"/>
    </source>
</evidence>
<reference evidence="2" key="1">
    <citation type="journal article" date="2013" name="Nat. Biotechnol.">
        <title>Draft genome sequence of chickpea (Cicer arietinum) provides a resource for trait improvement.</title>
        <authorList>
            <person name="Varshney R.K."/>
            <person name="Song C."/>
            <person name="Saxena R.K."/>
            <person name="Azam S."/>
            <person name="Yu S."/>
            <person name="Sharpe A.G."/>
            <person name="Cannon S."/>
            <person name="Baek J."/>
            <person name="Rosen B.D."/>
            <person name="Tar'an B."/>
            <person name="Millan T."/>
            <person name="Zhang X."/>
            <person name="Ramsay L.D."/>
            <person name="Iwata A."/>
            <person name="Wang Y."/>
            <person name="Nelson W."/>
            <person name="Farmer A.D."/>
            <person name="Gaur P.M."/>
            <person name="Soderlund C."/>
            <person name="Penmetsa R.V."/>
            <person name="Xu C."/>
            <person name="Bharti A.K."/>
            <person name="He W."/>
            <person name="Winter P."/>
            <person name="Zhao S."/>
            <person name="Hane J.K."/>
            <person name="Carrasquilla-Garcia N."/>
            <person name="Condie J.A."/>
            <person name="Upadhyaya H.D."/>
            <person name="Luo M.C."/>
            <person name="Thudi M."/>
            <person name="Gowda C.L."/>
            <person name="Singh N.P."/>
            <person name="Lichtenzveig J."/>
            <person name="Gali K.K."/>
            <person name="Rubio J."/>
            <person name="Nadarajan N."/>
            <person name="Dolezel J."/>
            <person name="Bansal K.C."/>
            <person name="Xu X."/>
            <person name="Edwards D."/>
            <person name="Zhang G."/>
            <person name="Kahl G."/>
            <person name="Gil J."/>
            <person name="Singh K.B."/>
            <person name="Datta S.K."/>
            <person name="Jackson S.A."/>
            <person name="Wang J."/>
            <person name="Cook D.R."/>
        </authorList>
    </citation>
    <scope>NUCLEOTIDE SEQUENCE [LARGE SCALE GENOMIC DNA]</scope>
    <source>
        <strain evidence="2">cv. CDC Frontier</strain>
    </source>
</reference>
<dbReference type="PANTHER" id="PTHR31569">
    <property type="entry name" value="SWIM-TYPE DOMAIN-CONTAINING PROTEIN"/>
    <property type="match status" value="1"/>
</dbReference>
<dbReference type="AlphaFoldDB" id="A0A3Q7XS01"/>
<protein>
    <submittedName>
        <fullName evidence="3">Uncharacterized protein LOC101503075</fullName>
    </submittedName>
</protein>
<proteinExistence type="predicted"/>
<dbReference type="KEGG" id="cam:101503075"/>
<reference evidence="3" key="2">
    <citation type="submission" date="2025-08" db="UniProtKB">
        <authorList>
            <consortium name="RefSeq"/>
        </authorList>
    </citation>
    <scope>IDENTIFICATION</scope>
    <source>
        <tissue evidence="3">Etiolated seedlings</tissue>
    </source>
</reference>
<dbReference type="PaxDb" id="3827-XP_004499990.1"/>
<accession>A0A3Q7XS01</accession>
<feature type="compositionally biased region" description="Low complexity" evidence="1">
    <location>
        <begin position="153"/>
        <end position="174"/>
    </location>
</feature>
<dbReference type="CDD" id="cd22744">
    <property type="entry name" value="OTU"/>
    <property type="match status" value="1"/>
</dbReference>
<evidence type="ECO:0000313" key="3">
    <source>
        <dbReference type="RefSeq" id="XP_027190493.1"/>
    </source>
</evidence>
<dbReference type="PANTHER" id="PTHR31569:SF4">
    <property type="entry name" value="SWIM-TYPE DOMAIN-CONTAINING PROTEIN"/>
    <property type="match status" value="1"/>
</dbReference>
<dbReference type="Gene3D" id="3.90.70.80">
    <property type="match status" value="1"/>
</dbReference>
<sequence>MKLIDNQLERVKIVGTNKTECGCSIRTTHGLPCACELAKLQINGNAIPLDSIHDFWKQLSIAHELEDEESLSDYDFSEELEAMKAYMKTHDIISQRIFKAKVREVVFPHTTSILAPPEKVRTKGAGKKKKEFDTPRDPSYWEYVDASQESAKARQPSQSSQRSARQQSQSSQHSFKTQFPTYIRPYIEDIVDVVADGNCGFRAIAALLGWTEESWALVRSQLDKEIGLHKDVYSNVFDDNVESVRNSLKISKLGAQGKDKWMSLPDLGYVIATLYNVILVSLSRNLNMTFFPLNKSPSKETFGQSLLAIGFVNENHWVQIKLKSDCPLPPTSQKWKDFCSDTTKSWEVAYASPQLFYDLGQDDGWSEDVPACAVDRGMIRGCDTDMYHG</sequence>
<name>A0A3Q7XS01_CICAR</name>
<dbReference type="RefSeq" id="XP_027190493.1">
    <property type="nucleotide sequence ID" value="XM_027334692.1"/>
</dbReference>
<gene>
    <name evidence="3" type="primary">LOC101503075</name>
</gene>
<dbReference type="OrthoDB" id="2507501at2759"/>